<sequence>MPGPNPPSPVPDRSEWLDRLEHDVALDLAESVRERGEVLDRLETCFPAYPDPATARRVEALRARFEAVDRRLAAGLRADLRAGRGRERLLRLAATSGAVRGDHYDHLDDLVAGLLQLEAPAAVPEPEAEMVFYQPTPARHVFDLVARLALGAGDVFVDLGSGLGHVPMLVGLCTDARATGIEWQPAYVERARAAAAALQLQRVVFVQQDARAADLSTGTVFYLYTPFTGSILRAVLDALRVEAGKRPIRVCSYGPCTHVLAREPWLASPEPVEADRIALFGPCIG</sequence>
<dbReference type="Pfam" id="PF08123">
    <property type="entry name" value="DOT1"/>
    <property type="match status" value="1"/>
</dbReference>
<evidence type="ECO:0000256" key="2">
    <source>
        <dbReference type="ARBA" id="ARBA00022679"/>
    </source>
</evidence>
<dbReference type="EMBL" id="SLWQ01000004">
    <property type="protein sequence ID" value="TCO40763.1"/>
    <property type="molecule type" value="Genomic_DNA"/>
</dbReference>
<dbReference type="InterPro" id="IPR026170">
    <property type="entry name" value="FAM173A/B"/>
</dbReference>
<evidence type="ECO:0000259" key="4">
    <source>
        <dbReference type="Pfam" id="PF08123"/>
    </source>
</evidence>
<protein>
    <submittedName>
        <fullName evidence="5">Histone methylation protein DOT1</fullName>
    </submittedName>
</protein>
<dbReference type="PANTHER" id="PTHR13610:SF11">
    <property type="entry name" value="METHYLTRANSFERASE DOMAIN-CONTAINING PROTEIN"/>
    <property type="match status" value="1"/>
</dbReference>
<evidence type="ECO:0000256" key="3">
    <source>
        <dbReference type="ARBA" id="ARBA00022691"/>
    </source>
</evidence>
<comment type="caution">
    <text evidence="5">The sequence shown here is derived from an EMBL/GenBank/DDBJ whole genome shotgun (WGS) entry which is preliminary data.</text>
</comment>
<reference evidence="5 6" key="1">
    <citation type="journal article" date="2015" name="Stand. Genomic Sci.">
        <title>Genomic Encyclopedia of Bacterial and Archaeal Type Strains, Phase III: the genomes of soil and plant-associated and newly described type strains.</title>
        <authorList>
            <person name="Whitman W.B."/>
            <person name="Woyke T."/>
            <person name="Klenk H.P."/>
            <person name="Zhou Y."/>
            <person name="Lilburn T.G."/>
            <person name="Beck B.J."/>
            <person name="De Vos P."/>
            <person name="Vandamme P."/>
            <person name="Eisen J.A."/>
            <person name="Garrity G."/>
            <person name="Hugenholtz P."/>
            <person name="Kyrpides N.C."/>
        </authorList>
    </citation>
    <scope>NUCLEOTIDE SEQUENCE [LARGE SCALE GENOMIC DNA]</scope>
    <source>
        <strain evidence="5 6">A3</strain>
    </source>
</reference>
<dbReference type="RefSeq" id="WP_206750689.1">
    <property type="nucleotide sequence ID" value="NZ_SLWQ01000004.1"/>
</dbReference>
<dbReference type="InterPro" id="IPR029063">
    <property type="entry name" value="SAM-dependent_MTases_sf"/>
</dbReference>
<proteinExistence type="predicted"/>
<dbReference type="Proteomes" id="UP000294862">
    <property type="component" value="Unassembled WGS sequence"/>
</dbReference>
<organism evidence="5 6">
    <name type="scientific">Dokdonella fugitiva</name>
    <dbReference type="NCBI Taxonomy" id="328517"/>
    <lineage>
        <taxon>Bacteria</taxon>
        <taxon>Pseudomonadati</taxon>
        <taxon>Pseudomonadota</taxon>
        <taxon>Gammaproteobacteria</taxon>
        <taxon>Lysobacterales</taxon>
        <taxon>Rhodanobacteraceae</taxon>
        <taxon>Dokdonella</taxon>
    </lineage>
</organism>
<dbReference type="SUPFAM" id="SSF53335">
    <property type="entry name" value="S-adenosyl-L-methionine-dependent methyltransferases"/>
    <property type="match status" value="1"/>
</dbReference>
<keyword evidence="6" id="KW-1185">Reference proteome</keyword>
<keyword evidence="2" id="KW-0808">Transferase</keyword>
<keyword evidence="1" id="KW-0489">Methyltransferase</keyword>
<dbReference type="GO" id="GO:0031151">
    <property type="term" value="F:histone H3K79 methyltransferase activity"/>
    <property type="evidence" value="ECO:0007669"/>
    <property type="project" value="InterPro"/>
</dbReference>
<accession>A0A4R2I8Q9</accession>
<gene>
    <name evidence="5" type="ORF">EV148_104124</name>
</gene>
<name>A0A4R2I8Q9_9GAMM</name>
<dbReference type="AlphaFoldDB" id="A0A4R2I8Q9"/>
<keyword evidence="3" id="KW-0949">S-adenosyl-L-methionine</keyword>
<dbReference type="GO" id="GO:0032259">
    <property type="term" value="P:methylation"/>
    <property type="evidence" value="ECO:0007669"/>
    <property type="project" value="UniProtKB-KW"/>
</dbReference>
<feature type="domain" description="DOT1" evidence="4">
    <location>
        <begin position="139"/>
        <end position="192"/>
    </location>
</feature>
<evidence type="ECO:0000256" key="1">
    <source>
        <dbReference type="ARBA" id="ARBA00022603"/>
    </source>
</evidence>
<evidence type="ECO:0000313" key="5">
    <source>
        <dbReference type="EMBL" id="TCO40763.1"/>
    </source>
</evidence>
<dbReference type="Gene3D" id="3.40.50.150">
    <property type="entry name" value="Vaccinia Virus protein VP39"/>
    <property type="match status" value="1"/>
</dbReference>
<dbReference type="InterPro" id="IPR025789">
    <property type="entry name" value="DOT1_dom"/>
</dbReference>
<dbReference type="PANTHER" id="PTHR13610">
    <property type="entry name" value="METHYLTRANSFERASE DOMAIN-CONTAINING PROTEIN"/>
    <property type="match status" value="1"/>
</dbReference>
<evidence type="ECO:0000313" key="6">
    <source>
        <dbReference type="Proteomes" id="UP000294862"/>
    </source>
</evidence>